<name>G2DZB7_9GAMM</name>
<protein>
    <submittedName>
        <fullName evidence="1">Uncharacterized protein</fullName>
    </submittedName>
</protein>
<accession>G2DZB7</accession>
<organism evidence="1 2">
    <name type="scientific">Thiorhodococcus drewsii AZ1</name>
    <dbReference type="NCBI Taxonomy" id="765913"/>
    <lineage>
        <taxon>Bacteria</taxon>
        <taxon>Pseudomonadati</taxon>
        <taxon>Pseudomonadota</taxon>
        <taxon>Gammaproteobacteria</taxon>
        <taxon>Chromatiales</taxon>
        <taxon>Chromatiaceae</taxon>
        <taxon>Thiorhodococcus</taxon>
    </lineage>
</organism>
<comment type="caution">
    <text evidence="1">The sequence shown here is derived from an EMBL/GenBank/DDBJ whole genome shotgun (WGS) entry which is preliminary data.</text>
</comment>
<proteinExistence type="predicted"/>
<dbReference type="STRING" id="765913.ThidrDRAFT_1380"/>
<dbReference type="EMBL" id="AFWT01000008">
    <property type="protein sequence ID" value="EGV32144.1"/>
    <property type="molecule type" value="Genomic_DNA"/>
</dbReference>
<keyword evidence="2" id="KW-1185">Reference proteome</keyword>
<evidence type="ECO:0000313" key="2">
    <source>
        <dbReference type="Proteomes" id="UP000004200"/>
    </source>
</evidence>
<sequence>MLERLDIKLRAEREMVELVDPPEAFELEDSTRMNLAEPKVRQDRTHTVATVDFGPSHRHLEIWRLGDFRK</sequence>
<gene>
    <name evidence="1" type="ORF">ThidrDRAFT_1380</name>
</gene>
<dbReference type="RefSeq" id="WP_007040094.1">
    <property type="nucleotide sequence ID" value="NZ_AFWT01000008.1"/>
</dbReference>
<evidence type="ECO:0000313" key="1">
    <source>
        <dbReference type="EMBL" id="EGV32144.1"/>
    </source>
</evidence>
<reference evidence="1 2" key="1">
    <citation type="submission" date="2011-06" db="EMBL/GenBank/DDBJ databases">
        <title>The draft genome of Thiorhodococcus drewsii AZ1.</title>
        <authorList>
            <consortium name="US DOE Joint Genome Institute (JGI-PGF)"/>
            <person name="Lucas S."/>
            <person name="Han J."/>
            <person name="Lapidus A."/>
            <person name="Cheng J.-F."/>
            <person name="Goodwin L."/>
            <person name="Pitluck S."/>
            <person name="Peters L."/>
            <person name="Land M.L."/>
            <person name="Hauser L."/>
            <person name="Vogl K."/>
            <person name="Liu Z."/>
            <person name="Imhoff J."/>
            <person name="Thiel V."/>
            <person name="Frigaard N.-U."/>
            <person name="Bryant D.A."/>
            <person name="Woyke T.J."/>
        </authorList>
    </citation>
    <scope>NUCLEOTIDE SEQUENCE [LARGE SCALE GENOMIC DNA]</scope>
    <source>
        <strain evidence="1 2">AZ1</strain>
    </source>
</reference>
<dbReference type="Proteomes" id="UP000004200">
    <property type="component" value="Unassembled WGS sequence"/>
</dbReference>
<dbReference type="AlphaFoldDB" id="G2DZB7"/>